<gene>
    <name evidence="5" type="ORF">EDB92DRAFT_1897797</name>
    <name evidence="4" type="ORF">EDB92DRAFT_1910966</name>
</gene>
<comment type="caution">
    <text evidence="5">The sequence shown here is derived from an EMBL/GenBank/DDBJ whole genome shotgun (WGS) entry which is preliminary data.</text>
</comment>
<evidence type="ECO:0000256" key="2">
    <source>
        <dbReference type="ARBA" id="ARBA00022837"/>
    </source>
</evidence>
<dbReference type="PANTHER" id="PTHR45911">
    <property type="entry name" value="C2 DOMAIN-CONTAINING PROTEIN"/>
    <property type="match status" value="1"/>
</dbReference>
<sequence>MSVFTTPLPSSFHTPLLRRGNIGETPLVILRVQVISCQDLEAKDRNGLSDPFVVVSLLGKQFQTPVCKRTTNPVYELINATFDFPIYTSLVHKLGMLKFVVWDKDIGKDFMGEYSLPIDRWFKGTFAFNDPNNEPFSVNLISSSPPTARGTIRFKLGFYHPPGWMGLPDFERVYNALMSVLAPTIDTVYIGVVILEICGANDLPKWSNMTCTGWDMDPFVQVSIGNEVARTRIVRHSLNPIWDERLKLHVLKQNPSLPMRLTVFDCKKFTSNRVVGEAEIDIATLVESSGKKDPDTRFYPDNAPTTHEFELFHLTKNPKRSYQTTPTITFRVSYQSYDKLRKVGQRV</sequence>
<dbReference type="GO" id="GO:0005509">
    <property type="term" value="F:calcium ion binding"/>
    <property type="evidence" value="ECO:0007669"/>
    <property type="project" value="TreeGrafter"/>
</dbReference>
<reference evidence="5" key="1">
    <citation type="submission" date="2022-01" db="EMBL/GenBank/DDBJ databases">
        <title>Comparative genomics reveals a dynamic genome evolution in the ectomycorrhizal milk-cap (Lactarius) mushrooms.</title>
        <authorList>
            <consortium name="DOE Joint Genome Institute"/>
            <person name="Lebreton A."/>
            <person name="Tang N."/>
            <person name="Kuo A."/>
            <person name="LaButti K."/>
            <person name="Drula E."/>
            <person name="Barry K."/>
            <person name="Clum A."/>
            <person name="Lipzen A."/>
            <person name="Mousain D."/>
            <person name="Ng V."/>
            <person name="Wang R."/>
            <person name="Wang X."/>
            <person name="Dai Y."/>
            <person name="Henrissat B."/>
            <person name="Grigoriev I.V."/>
            <person name="Guerin-Laguette A."/>
            <person name="Yu F."/>
            <person name="Martin F.M."/>
        </authorList>
    </citation>
    <scope>NUCLEOTIDE SEQUENCE</scope>
    <source>
        <strain evidence="5">QP</strain>
    </source>
</reference>
<evidence type="ECO:0000313" key="6">
    <source>
        <dbReference type="Proteomes" id="UP001201163"/>
    </source>
</evidence>
<evidence type="ECO:0000259" key="3">
    <source>
        <dbReference type="PROSITE" id="PS50004"/>
    </source>
</evidence>
<dbReference type="GO" id="GO:0016020">
    <property type="term" value="C:membrane"/>
    <property type="evidence" value="ECO:0007669"/>
    <property type="project" value="TreeGrafter"/>
</dbReference>
<proteinExistence type="predicted"/>
<dbReference type="SUPFAM" id="SSF49562">
    <property type="entry name" value="C2 domain (Calcium/lipid-binding domain, CaLB)"/>
    <property type="match status" value="2"/>
</dbReference>
<keyword evidence="1" id="KW-0479">Metal-binding</keyword>
<dbReference type="InterPro" id="IPR000008">
    <property type="entry name" value="C2_dom"/>
</dbReference>
<dbReference type="CDD" id="cd00030">
    <property type="entry name" value="C2"/>
    <property type="match status" value="1"/>
</dbReference>
<name>A0AAD4Q8R3_9AGAM</name>
<evidence type="ECO:0000313" key="5">
    <source>
        <dbReference type="EMBL" id="KAH8981405.1"/>
    </source>
</evidence>
<dbReference type="InterPro" id="IPR035892">
    <property type="entry name" value="C2_domain_sf"/>
</dbReference>
<keyword evidence="2" id="KW-0106">Calcium</keyword>
<dbReference type="AlphaFoldDB" id="A0AAD4Q8R3"/>
<accession>A0AAD4Q8R3</accession>
<dbReference type="SMART" id="SM00239">
    <property type="entry name" value="C2"/>
    <property type="match status" value="2"/>
</dbReference>
<dbReference type="PANTHER" id="PTHR45911:SF4">
    <property type="entry name" value="MULTIPLE C2 AND TRANSMEMBRANE DOMAIN-CONTAINING PROTEIN"/>
    <property type="match status" value="1"/>
</dbReference>
<evidence type="ECO:0000256" key="1">
    <source>
        <dbReference type="ARBA" id="ARBA00022723"/>
    </source>
</evidence>
<dbReference type="PROSITE" id="PS50004">
    <property type="entry name" value="C2"/>
    <property type="match status" value="2"/>
</dbReference>
<keyword evidence="6" id="KW-1185">Reference proteome</keyword>
<dbReference type="Gene3D" id="2.60.40.150">
    <property type="entry name" value="C2 domain"/>
    <property type="match status" value="2"/>
</dbReference>
<evidence type="ECO:0000313" key="4">
    <source>
        <dbReference type="EMBL" id="KAH8978273.1"/>
    </source>
</evidence>
<feature type="domain" description="C2" evidence="3">
    <location>
        <begin position="7"/>
        <end position="136"/>
    </location>
</feature>
<dbReference type="Pfam" id="PF00168">
    <property type="entry name" value="C2"/>
    <property type="match status" value="2"/>
</dbReference>
<dbReference type="EMBL" id="JAKELL010000117">
    <property type="protein sequence ID" value="KAH8981405.1"/>
    <property type="molecule type" value="Genomic_DNA"/>
</dbReference>
<dbReference type="Proteomes" id="UP001201163">
    <property type="component" value="Unassembled WGS sequence"/>
</dbReference>
<dbReference type="EMBL" id="JAKELL010000238">
    <property type="protein sequence ID" value="KAH8978273.1"/>
    <property type="molecule type" value="Genomic_DNA"/>
</dbReference>
<protein>
    <submittedName>
        <fullName evidence="5">C2 domain-containing protein</fullName>
    </submittedName>
</protein>
<organism evidence="5 6">
    <name type="scientific">Lactarius akahatsu</name>
    <dbReference type="NCBI Taxonomy" id="416441"/>
    <lineage>
        <taxon>Eukaryota</taxon>
        <taxon>Fungi</taxon>
        <taxon>Dikarya</taxon>
        <taxon>Basidiomycota</taxon>
        <taxon>Agaricomycotina</taxon>
        <taxon>Agaricomycetes</taxon>
        <taxon>Russulales</taxon>
        <taxon>Russulaceae</taxon>
        <taxon>Lactarius</taxon>
    </lineage>
</organism>
<feature type="domain" description="C2" evidence="3">
    <location>
        <begin position="172"/>
        <end position="295"/>
    </location>
</feature>